<evidence type="ECO:0000313" key="1">
    <source>
        <dbReference type="Proteomes" id="UP000887576"/>
    </source>
</evidence>
<protein>
    <submittedName>
        <fullName evidence="2">Uncharacterized protein</fullName>
    </submittedName>
</protein>
<sequence length="86" mass="10170">MVYTIIHILKYAILLPMIEVRRRLEGYQDNLSKSLPKQMKYCLKAILESSVQHLSVTANEMKKDNGKMRENWHLGRFMGFDNLFSH</sequence>
<dbReference type="WBParaSite" id="JU765_v2.g12348.t1">
    <property type="protein sequence ID" value="JU765_v2.g12348.t1"/>
    <property type="gene ID" value="JU765_v2.g12348"/>
</dbReference>
<organism evidence="1 2">
    <name type="scientific">Panagrolaimus sp. JU765</name>
    <dbReference type="NCBI Taxonomy" id="591449"/>
    <lineage>
        <taxon>Eukaryota</taxon>
        <taxon>Metazoa</taxon>
        <taxon>Ecdysozoa</taxon>
        <taxon>Nematoda</taxon>
        <taxon>Chromadorea</taxon>
        <taxon>Rhabditida</taxon>
        <taxon>Tylenchina</taxon>
        <taxon>Panagrolaimomorpha</taxon>
        <taxon>Panagrolaimoidea</taxon>
        <taxon>Panagrolaimidae</taxon>
        <taxon>Panagrolaimus</taxon>
    </lineage>
</organism>
<accession>A0AC34Q2N0</accession>
<proteinExistence type="predicted"/>
<dbReference type="Proteomes" id="UP000887576">
    <property type="component" value="Unplaced"/>
</dbReference>
<reference evidence="2" key="1">
    <citation type="submission" date="2022-11" db="UniProtKB">
        <authorList>
            <consortium name="WormBaseParasite"/>
        </authorList>
    </citation>
    <scope>IDENTIFICATION</scope>
</reference>
<evidence type="ECO:0000313" key="2">
    <source>
        <dbReference type="WBParaSite" id="JU765_v2.g12348.t1"/>
    </source>
</evidence>
<name>A0AC34Q2N0_9BILA</name>